<dbReference type="SUPFAM" id="SSF51658">
    <property type="entry name" value="Xylose isomerase-like"/>
    <property type="match status" value="1"/>
</dbReference>
<feature type="non-terminal residue" evidence="1">
    <location>
        <position position="1"/>
    </location>
</feature>
<reference evidence="1" key="1">
    <citation type="submission" date="2018-05" db="EMBL/GenBank/DDBJ databases">
        <authorList>
            <person name="Lanie J.A."/>
            <person name="Ng W.-L."/>
            <person name="Kazmierczak K.M."/>
            <person name="Andrzejewski T.M."/>
            <person name="Davidsen T.M."/>
            <person name="Wayne K.J."/>
            <person name="Tettelin H."/>
            <person name="Glass J.I."/>
            <person name="Rusch D."/>
            <person name="Podicherti R."/>
            <person name="Tsui H.-C.T."/>
            <person name="Winkler M.E."/>
        </authorList>
    </citation>
    <scope>NUCLEOTIDE SEQUENCE</scope>
</reference>
<evidence type="ECO:0008006" key="2">
    <source>
        <dbReference type="Google" id="ProtNLM"/>
    </source>
</evidence>
<accession>A0A382IDT0</accession>
<sequence length="330" mass="38174">ESGVMETDADPPISLETKFRMVKESGAYDYFDKTPAKDLVHEYLRCSEKHDLPILAGGWFYVLGRDDELLMDNLRIGKRLGSIVHNTQIKMDHAKGPLVSDEQVAEIYIKAYEIGEETGCRPTFEVHVNMWSEDFLRVETVADLVERRGIPFHMTLDHSHVIFKIDNPREQKVFNIRESIKNGDLVLDPFQKDNICGKWIKRGFVRHCHARAAVPNNPRNIWKHHPGLGDFPSQHPKYTVGRGIQYPFIKPEPGQWHSEWDEPKLEPWKEVIRQLMRYHASHSESTLKTISTEFIPHPDYGGGAKYSIFENSVACARWLKDTWNKISKSI</sequence>
<proteinExistence type="predicted"/>
<name>A0A382IDT0_9ZZZZ</name>
<evidence type="ECO:0000313" key="1">
    <source>
        <dbReference type="EMBL" id="SVB96811.1"/>
    </source>
</evidence>
<dbReference type="InterPro" id="IPR036237">
    <property type="entry name" value="Xyl_isomerase-like_sf"/>
</dbReference>
<protein>
    <recommendedName>
        <fullName evidence="2">Xylose isomerase-like TIM barrel domain-containing protein</fullName>
    </recommendedName>
</protein>
<organism evidence="1">
    <name type="scientific">marine metagenome</name>
    <dbReference type="NCBI Taxonomy" id="408172"/>
    <lineage>
        <taxon>unclassified sequences</taxon>
        <taxon>metagenomes</taxon>
        <taxon>ecological metagenomes</taxon>
    </lineage>
</organism>
<dbReference type="EMBL" id="UINC01066275">
    <property type="protein sequence ID" value="SVB96811.1"/>
    <property type="molecule type" value="Genomic_DNA"/>
</dbReference>
<dbReference type="AlphaFoldDB" id="A0A382IDT0"/>
<gene>
    <name evidence="1" type="ORF">METZ01_LOCUS249665</name>
</gene>